<dbReference type="STRING" id="226505.SAMN05444394_1294"/>
<gene>
    <name evidence="1" type="ORF">SAMN05444394_1294</name>
</gene>
<sequence length="104" mass="12045">MDIRKKVQKEEWQSRFQSFTSGNFGRISSINEEGKELVMKEKFKEISYDPKGKGNDIFISLEGYQHSITSPDDLFIEEDRNGKLTAIEIIGHKNRISRLSFEDG</sequence>
<proteinExistence type="predicted"/>
<protein>
    <submittedName>
        <fullName evidence="1">Uncharacterized protein</fullName>
    </submittedName>
</protein>
<evidence type="ECO:0000313" key="1">
    <source>
        <dbReference type="EMBL" id="SIN73302.1"/>
    </source>
</evidence>
<accession>A0A1N6DR88</accession>
<dbReference type="OrthoDB" id="1495659at2"/>
<evidence type="ECO:0000313" key="2">
    <source>
        <dbReference type="Proteomes" id="UP000185221"/>
    </source>
</evidence>
<reference evidence="2" key="1">
    <citation type="submission" date="2016-11" db="EMBL/GenBank/DDBJ databases">
        <authorList>
            <person name="Varghese N."/>
            <person name="Submissions S."/>
        </authorList>
    </citation>
    <scope>NUCLEOTIDE SEQUENCE [LARGE SCALE GENOMIC DNA]</scope>
    <source>
        <strain evidence="2">DSM 15292</strain>
    </source>
</reference>
<dbReference type="AlphaFoldDB" id="A0A1N6DR88"/>
<keyword evidence="2" id="KW-1185">Reference proteome</keyword>
<dbReference type="Proteomes" id="UP000185221">
    <property type="component" value="Unassembled WGS sequence"/>
</dbReference>
<dbReference type="Pfam" id="PF17269">
    <property type="entry name" value="DUF5335"/>
    <property type="match status" value="1"/>
</dbReference>
<organism evidence="1 2">
    <name type="scientific">Algoriphagus halophilus</name>
    <dbReference type="NCBI Taxonomy" id="226505"/>
    <lineage>
        <taxon>Bacteria</taxon>
        <taxon>Pseudomonadati</taxon>
        <taxon>Bacteroidota</taxon>
        <taxon>Cytophagia</taxon>
        <taxon>Cytophagales</taxon>
        <taxon>Cyclobacteriaceae</taxon>
        <taxon>Algoriphagus</taxon>
    </lineage>
</organism>
<name>A0A1N6DR88_9BACT</name>
<dbReference type="EMBL" id="FSRC01000001">
    <property type="protein sequence ID" value="SIN73302.1"/>
    <property type="molecule type" value="Genomic_DNA"/>
</dbReference>
<dbReference type="RefSeq" id="WP_074223962.1">
    <property type="nucleotide sequence ID" value="NZ_FSRC01000001.1"/>
</dbReference>
<dbReference type="InterPro" id="IPR035223">
    <property type="entry name" value="DUF5335"/>
</dbReference>